<sequence length="857" mass="96264">MKLRILKKHYYVVFILLYLYDISCFKCIRLNNRSIYKNKYKNNVHIGTNENIRSIEKYSNVLCNSILCKNDKISSFINQRKNVDDDESENDDMYESTTAGSSSETHDESDEEENDSSNNNNSEEEQIENSNNNNSDEEQIENSNNNNSDEEQIDSSSNDNYDGENEEQDDVMDNDKKDKKIKHSFNLANESKHTKEERVKEEKKLKIYDFINDKEKRLNFNGDQKDEDNEENEENDDKDENTLENRNIVSKHTSVFPGLYFIGIGYNLLFGNPLGEADSLIDPGYRAQIYLMEWALSKEGIANDLSTLQPVNGWIRKENACSRVESITECSSISDYTKSLSAEAKVSGSYWGIASFSASTGYSSFLHEVTKRSKKTFLVKSNCVKYTIGLPPYIPWDKTTAYKNAVNELPAVFTGLDKESECPSDVYEENKTKSNCENVSLWMKFFDIYGTHIIYESQLGGKITKIINVSTSSIEQMKKNGVSVKAKIQAQFGFGSAGGSTNVNSSNSSANDEQSYDMNEQLIVIGGNPIKDVTKEENLFEWSKTVTNHPMPINIKLTPISDSFDSDDLKESYDKAIIYYSRLYGLSPHDTMQKDDKDIIKILTNADTVTKNSAPPINAQCPHGKVVMFGFSLKQNFWDNTNALKGYNIEVCEAGSNSCTSKQGSSNKYDTSYLYMECGDQPLPFSEQVISESTSTYNTVKCPNDYSILLGFGISSSSGRINSAEQVFSTPCRPGMKSCSLNMNNNNQKSYIYVLCVDTTIWSGVNNLSLVALDGAHGKVNRSKKYSDGELVGTCPLDGTVLTGFKVEFHTSSPYVQTPFEKCAKSLKACSVHGSGHAIGIQNFKSLFIYMLCKNNK</sequence>
<feature type="region of interest" description="Disordered" evidence="1">
    <location>
        <begin position="80"/>
        <end position="200"/>
    </location>
</feature>
<dbReference type="OrthoDB" id="1366754at2759"/>
<accession>A0A2P9D5F5</accession>
<gene>
    <name evidence="3" type="ORF">PRG01_0410400</name>
</gene>
<dbReference type="Pfam" id="PF01823">
    <property type="entry name" value="MACPF"/>
    <property type="match status" value="1"/>
</dbReference>
<proteinExistence type="predicted"/>
<dbReference type="Proteomes" id="UP000240500">
    <property type="component" value="Chromosome 4"/>
</dbReference>
<feature type="region of interest" description="Disordered" evidence="1">
    <location>
        <begin position="219"/>
        <end position="245"/>
    </location>
</feature>
<evidence type="ECO:0000313" key="3">
    <source>
        <dbReference type="EMBL" id="SOV76233.1"/>
    </source>
</evidence>
<dbReference type="EMBL" id="LT969567">
    <property type="protein sequence ID" value="SOV76233.1"/>
    <property type="molecule type" value="Genomic_DNA"/>
</dbReference>
<evidence type="ECO:0000256" key="1">
    <source>
        <dbReference type="SAM" id="MobiDB-lite"/>
    </source>
</evidence>
<dbReference type="VEuPathDB" id="PlasmoDB:PRCDC_0406100"/>
<protein>
    <submittedName>
        <fullName evidence="3">Perforin-like protein 1</fullName>
    </submittedName>
</protein>
<feature type="compositionally biased region" description="Acidic residues" evidence="1">
    <location>
        <begin position="225"/>
        <end position="239"/>
    </location>
</feature>
<organism evidence="3 4">
    <name type="scientific">Plasmodium reichenowi</name>
    <dbReference type="NCBI Taxonomy" id="5854"/>
    <lineage>
        <taxon>Eukaryota</taxon>
        <taxon>Sar</taxon>
        <taxon>Alveolata</taxon>
        <taxon>Apicomplexa</taxon>
        <taxon>Aconoidasida</taxon>
        <taxon>Haemosporida</taxon>
        <taxon>Plasmodiidae</taxon>
        <taxon>Plasmodium</taxon>
        <taxon>Plasmodium (Laverania)</taxon>
    </lineage>
</organism>
<dbReference type="SMART" id="SM00457">
    <property type="entry name" value="MACPF"/>
    <property type="match status" value="1"/>
</dbReference>
<evidence type="ECO:0000313" key="4">
    <source>
        <dbReference type="Proteomes" id="UP000240500"/>
    </source>
</evidence>
<dbReference type="VEuPathDB" id="PlasmoDB:PRG01_0410400"/>
<feature type="compositionally biased region" description="Acidic residues" evidence="1">
    <location>
        <begin position="161"/>
        <end position="172"/>
    </location>
</feature>
<feature type="compositionally biased region" description="Acidic residues" evidence="1">
    <location>
        <begin position="84"/>
        <end position="94"/>
    </location>
</feature>
<reference evidence="3 4" key="1">
    <citation type="submission" date="2016-09" db="EMBL/GenBank/DDBJ databases">
        <authorList>
            <consortium name="Pathogen Informatics"/>
        </authorList>
    </citation>
    <scope>NUCLEOTIDE SEQUENCE [LARGE SCALE GENOMIC DNA]</scope>
</reference>
<feature type="domain" description="MACPF" evidence="2">
    <location>
        <begin position="245"/>
        <end position="595"/>
    </location>
</feature>
<dbReference type="InterPro" id="IPR020864">
    <property type="entry name" value="MACPF"/>
</dbReference>
<dbReference type="PROSITE" id="PS51412">
    <property type="entry name" value="MACPF_2"/>
    <property type="match status" value="1"/>
</dbReference>
<feature type="compositionally biased region" description="Basic and acidic residues" evidence="1">
    <location>
        <begin position="190"/>
        <end position="200"/>
    </location>
</feature>
<evidence type="ECO:0000259" key="2">
    <source>
        <dbReference type="PROSITE" id="PS51412"/>
    </source>
</evidence>
<dbReference type="AlphaFoldDB" id="A0A2P9D5F5"/>
<name>A0A2P9D5F5_PLARE</name>